<organism evidence="4 5">
    <name type="scientific">Symbiobacterium thermophilum</name>
    <dbReference type="NCBI Taxonomy" id="2734"/>
    <lineage>
        <taxon>Bacteria</taxon>
        <taxon>Bacillati</taxon>
        <taxon>Bacillota</taxon>
        <taxon>Clostridia</taxon>
        <taxon>Eubacteriales</taxon>
        <taxon>Symbiobacteriaceae</taxon>
        <taxon>Symbiobacterium</taxon>
    </lineage>
</organism>
<dbReference type="Pfam" id="PF13280">
    <property type="entry name" value="WYL"/>
    <property type="match status" value="1"/>
</dbReference>
<accession>A0A953IA57</accession>
<dbReference type="InterPro" id="IPR057727">
    <property type="entry name" value="WCX_dom"/>
</dbReference>
<keyword evidence="2" id="KW-0804">Transcription</keyword>
<dbReference type="EMBL" id="PIUK01000115">
    <property type="protein sequence ID" value="MBY6276869.1"/>
    <property type="molecule type" value="Genomic_DNA"/>
</dbReference>
<proteinExistence type="predicted"/>
<reference evidence="4" key="1">
    <citation type="submission" date="2017-11" db="EMBL/GenBank/DDBJ databases">
        <title>Three new genomes from thermophilic consortium.</title>
        <authorList>
            <person name="Quaggio R."/>
            <person name="Amgarten D."/>
            <person name="Setubal J.C."/>
        </authorList>
    </citation>
    <scope>NUCLEOTIDE SEQUENCE</scope>
    <source>
        <strain evidence="4">ZCTH01-B2</strain>
    </source>
</reference>
<sequence length="322" mass="36106">MATGSERAAVRRFQLLTVLMGGGRPRVDDLARRFGVTRRSIFRDLEFLERAGVPIVRDGGRYAVLDTFKMRPVQLEPDEVLALMAALDFGQRKRPVGGTAARSAWEKLLAVLPAAQQELATGLDRTLVVDPIQAYSLPPSPDVEAACRAAVEGPHPLRILYQSLHADAPVERVVRPYGMAYRGTALYLIGFCELRREVRIFRANRILEAQVLSTTFERPPDFDLERFLSDVWGIEFGPLMHVRVRFDREVARLVRETIWHPSQRLEEEEGGAVILRMEARGTGELARWLAGFGGRAEVLEPPELREAVLQLGQGIVRRYGGA</sequence>
<dbReference type="PROSITE" id="PS51000">
    <property type="entry name" value="HTH_DEOR_2"/>
    <property type="match status" value="1"/>
</dbReference>
<evidence type="ECO:0000259" key="3">
    <source>
        <dbReference type="PROSITE" id="PS51000"/>
    </source>
</evidence>
<dbReference type="InterPro" id="IPR026881">
    <property type="entry name" value="WYL_dom"/>
</dbReference>
<evidence type="ECO:0000256" key="1">
    <source>
        <dbReference type="ARBA" id="ARBA00023015"/>
    </source>
</evidence>
<feature type="domain" description="HTH deoR-type" evidence="3">
    <location>
        <begin position="8"/>
        <end position="63"/>
    </location>
</feature>
<evidence type="ECO:0000313" key="5">
    <source>
        <dbReference type="Proteomes" id="UP000732377"/>
    </source>
</evidence>
<dbReference type="RefSeq" id="WP_273379970.1">
    <property type="nucleotide sequence ID" value="NZ_PIUK01000115.1"/>
</dbReference>
<dbReference type="GO" id="GO:0003700">
    <property type="term" value="F:DNA-binding transcription factor activity"/>
    <property type="evidence" value="ECO:0007669"/>
    <property type="project" value="InterPro"/>
</dbReference>
<dbReference type="InterPro" id="IPR036388">
    <property type="entry name" value="WH-like_DNA-bd_sf"/>
</dbReference>
<keyword evidence="1" id="KW-0805">Transcription regulation</keyword>
<name>A0A953IA57_SYMTR</name>
<dbReference type="SUPFAM" id="SSF46785">
    <property type="entry name" value="Winged helix' DNA-binding domain"/>
    <property type="match status" value="1"/>
</dbReference>
<gene>
    <name evidence="4" type="ORF">CWE10_11780</name>
</gene>
<comment type="caution">
    <text evidence="4">The sequence shown here is derived from an EMBL/GenBank/DDBJ whole genome shotgun (WGS) entry which is preliminary data.</text>
</comment>
<dbReference type="InterPro" id="IPR013196">
    <property type="entry name" value="HTH_11"/>
</dbReference>
<dbReference type="PROSITE" id="PS52050">
    <property type="entry name" value="WYL"/>
    <property type="match status" value="1"/>
</dbReference>
<protein>
    <recommendedName>
        <fullName evidence="3">HTH deoR-type domain-containing protein</fullName>
    </recommendedName>
</protein>
<dbReference type="PANTHER" id="PTHR34580:SF1">
    <property type="entry name" value="PROTEIN PAFC"/>
    <property type="match status" value="1"/>
</dbReference>
<dbReference type="PIRSF" id="PIRSF016838">
    <property type="entry name" value="PafC"/>
    <property type="match status" value="1"/>
</dbReference>
<dbReference type="InterPro" id="IPR001034">
    <property type="entry name" value="DeoR_HTH"/>
</dbReference>
<dbReference type="AlphaFoldDB" id="A0A953IA57"/>
<dbReference type="InterPro" id="IPR028349">
    <property type="entry name" value="PafC-like"/>
</dbReference>
<dbReference type="Pfam" id="PF08279">
    <property type="entry name" value="HTH_11"/>
    <property type="match status" value="1"/>
</dbReference>
<dbReference type="Pfam" id="PF25583">
    <property type="entry name" value="WCX"/>
    <property type="match status" value="1"/>
</dbReference>
<dbReference type="Proteomes" id="UP000732377">
    <property type="component" value="Unassembled WGS sequence"/>
</dbReference>
<evidence type="ECO:0000313" key="4">
    <source>
        <dbReference type="EMBL" id="MBY6276869.1"/>
    </source>
</evidence>
<dbReference type="PANTHER" id="PTHR34580">
    <property type="match status" value="1"/>
</dbReference>
<dbReference type="InterPro" id="IPR036390">
    <property type="entry name" value="WH_DNA-bd_sf"/>
</dbReference>
<evidence type="ECO:0000256" key="2">
    <source>
        <dbReference type="ARBA" id="ARBA00023163"/>
    </source>
</evidence>
<dbReference type="InterPro" id="IPR051534">
    <property type="entry name" value="CBASS_pafABC_assoc_protein"/>
</dbReference>
<dbReference type="Gene3D" id="1.10.10.10">
    <property type="entry name" value="Winged helix-like DNA-binding domain superfamily/Winged helix DNA-binding domain"/>
    <property type="match status" value="1"/>
</dbReference>